<sequence>MTDFATSIDRLLNQVRFWEQPRWRADDRGDRAYALVQVLADLGADAEGRPRRSVPREHDMILPDQLRVMADDLLAADPSATVLNEATAAVDDLRRTLDRK</sequence>
<dbReference type="EMBL" id="JAMQOL010000026">
    <property type="protein sequence ID" value="MCM4079960.1"/>
    <property type="molecule type" value="Genomic_DNA"/>
</dbReference>
<gene>
    <name evidence="1" type="ORF">LXN57_20490</name>
</gene>
<reference evidence="1 2" key="1">
    <citation type="submission" date="2022-06" db="EMBL/GenBank/DDBJ databases">
        <title>Actinoplanes abujensis sp. nov., isolated from Nigerian arid soil.</title>
        <authorList>
            <person name="Ding P."/>
        </authorList>
    </citation>
    <scope>NUCLEOTIDE SEQUENCE [LARGE SCALE GENOMIC DNA]</scope>
    <source>
        <strain evidence="2">TRM88002</strain>
    </source>
</reference>
<organism evidence="1 2">
    <name type="scientific">Paractinoplanes hotanensis</name>
    <dbReference type="NCBI Taxonomy" id="2906497"/>
    <lineage>
        <taxon>Bacteria</taxon>
        <taxon>Bacillati</taxon>
        <taxon>Actinomycetota</taxon>
        <taxon>Actinomycetes</taxon>
        <taxon>Micromonosporales</taxon>
        <taxon>Micromonosporaceae</taxon>
        <taxon>Paractinoplanes</taxon>
    </lineage>
</organism>
<dbReference type="Proteomes" id="UP001523216">
    <property type="component" value="Unassembled WGS sequence"/>
</dbReference>
<dbReference type="RefSeq" id="WP_251799766.1">
    <property type="nucleotide sequence ID" value="NZ_JAMQOL010000026.1"/>
</dbReference>
<evidence type="ECO:0000313" key="2">
    <source>
        <dbReference type="Proteomes" id="UP001523216"/>
    </source>
</evidence>
<protein>
    <submittedName>
        <fullName evidence="1">Uncharacterized protein</fullName>
    </submittedName>
</protein>
<proteinExistence type="predicted"/>
<comment type="caution">
    <text evidence="1">The sequence shown here is derived from an EMBL/GenBank/DDBJ whole genome shotgun (WGS) entry which is preliminary data.</text>
</comment>
<keyword evidence="2" id="KW-1185">Reference proteome</keyword>
<accession>A0ABT0Y1S8</accession>
<evidence type="ECO:0000313" key="1">
    <source>
        <dbReference type="EMBL" id="MCM4079960.1"/>
    </source>
</evidence>
<name>A0ABT0Y1S8_9ACTN</name>